<protein>
    <recommendedName>
        <fullName evidence="4">Secreted protein</fullName>
    </recommendedName>
</protein>
<evidence type="ECO:0008006" key="4">
    <source>
        <dbReference type="Google" id="ProtNLM"/>
    </source>
</evidence>
<dbReference type="AlphaFoldDB" id="A0A921QTB9"/>
<reference evidence="2" key="2">
    <citation type="submission" date="2020-10" db="EMBL/GenBank/DDBJ databases">
        <authorList>
            <person name="Cooper E.A."/>
            <person name="Brenton Z.W."/>
            <person name="Flinn B.S."/>
            <person name="Jenkins J."/>
            <person name="Shu S."/>
            <person name="Flowers D."/>
            <person name="Luo F."/>
            <person name="Wang Y."/>
            <person name="Xia P."/>
            <person name="Barry K."/>
            <person name="Daum C."/>
            <person name="Lipzen A."/>
            <person name="Yoshinaga Y."/>
            <person name="Schmutz J."/>
            <person name="Saski C."/>
            <person name="Vermerris W."/>
            <person name="Kresovich S."/>
        </authorList>
    </citation>
    <scope>NUCLEOTIDE SEQUENCE</scope>
</reference>
<gene>
    <name evidence="2" type="ORF">BDA96_06G220300</name>
</gene>
<sequence>MMLWYFFLLAAIQSVDAKRPKYYVHGRRRWRRRYAYHISRFGGSDPHLCIVLLEVPSTYNTYSTLYYYMLVQTNGIMETMHRKGRRPPPVESCRVRVA</sequence>
<keyword evidence="1" id="KW-0732">Signal</keyword>
<proteinExistence type="predicted"/>
<reference evidence="2" key="1">
    <citation type="journal article" date="2019" name="BMC Genomics">
        <title>A new reference genome for Sorghum bicolor reveals high levels of sequence similarity between sweet and grain genotypes: implications for the genetics of sugar metabolism.</title>
        <authorList>
            <person name="Cooper E.A."/>
            <person name="Brenton Z.W."/>
            <person name="Flinn B.S."/>
            <person name="Jenkins J."/>
            <person name="Shu S."/>
            <person name="Flowers D."/>
            <person name="Luo F."/>
            <person name="Wang Y."/>
            <person name="Xia P."/>
            <person name="Barry K."/>
            <person name="Daum C."/>
            <person name="Lipzen A."/>
            <person name="Yoshinaga Y."/>
            <person name="Schmutz J."/>
            <person name="Saski C."/>
            <person name="Vermerris W."/>
            <person name="Kresovich S."/>
        </authorList>
    </citation>
    <scope>NUCLEOTIDE SEQUENCE</scope>
</reference>
<evidence type="ECO:0000256" key="1">
    <source>
        <dbReference type="SAM" id="SignalP"/>
    </source>
</evidence>
<feature type="signal peptide" evidence="1">
    <location>
        <begin position="1"/>
        <end position="17"/>
    </location>
</feature>
<evidence type="ECO:0000313" key="3">
    <source>
        <dbReference type="Proteomes" id="UP000807115"/>
    </source>
</evidence>
<organism evidence="2 3">
    <name type="scientific">Sorghum bicolor</name>
    <name type="common">Sorghum</name>
    <name type="synonym">Sorghum vulgare</name>
    <dbReference type="NCBI Taxonomy" id="4558"/>
    <lineage>
        <taxon>Eukaryota</taxon>
        <taxon>Viridiplantae</taxon>
        <taxon>Streptophyta</taxon>
        <taxon>Embryophyta</taxon>
        <taxon>Tracheophyta</taxon>
        <taxon>Spermatophyta</taxon>
        <taxon>Magnoliopsida</taxon>
        <taxon>Liliopsida</taxon>
        <taxon>Poales</taxon>
        <taxon>Poaceae</taxon>
        <taxon>PACMAD clade</taxon>
        <taxon>Panicoideae</taxon>
        <taxon>Andropogonodae</taxon>
        <taxon>Andropogoneae</taxon>
        <taxon>Sorghinae</taxon>
        <taxon>Sorghum</taxon>
    </lineage>
</organism>
<dbReference type="EMBL" id="CM027685">
    <property type="protein sequence ID" value="KAG0527283.1"/>
    <property type="molecule type" value="Genomic_DNA"/>
</dbReference>
<comment type="caution">
    <text evidence="2">The sequence shown here is derived from an EMBL/GenBank/DDBJ whole genome shotgun (WGS) entry which is preliminary data.</text>
</comment>
<feature type="chain" id="PRO_5037081181" description="Secreted protein" evidence="1">
    <location>
        <begin position="18"/>
        <end position="98"/>
    </location>
</feature>
<dbReference type="Proteomes" id="UP000807115">
    <property type="component" value="Chromosome 6"/>
</dbReference>
<evidence type="ECO:0000313" key="2">
    <source>
        <dbReference type="EMBL" id="KAG0527283.1"/>
    </source>
</evidence>
<accession>A0A921QTB9</accession>
<name>A0A921QTB9_SORBI</name>